<evidence type="ECO:0000313" key="5">
    <source>
        <dbReference type="EMBL" id="MFC7287946.1"/>
    </source>
</evidence>
<dbReference type="PROSITE" id="PS01124">
    <property type="entry name" value="HTH_ARAC_FAMILY_2"/>
    <property type="match status" value="1"/>
</dbReference>
<reference evidence="6" key="1">
    <citation type="journal article" date="2019" name="Int. J. Syst. Evol. Microbiol.">
        <title>The Global Catalogue of Microorganisms (GCM) 10K type strain sequencing project: providing services to taxonomists for standard genome sequencing and annotation.</title>
        <authorList>
            <consortium name="The Broad Institute Genomics Platform"/>
            <consortium name="The Broad Institute Genome Sequencing Center for Infectious Disease"/>
            <person name="Wu L."/>
            <person name="Ma J."/>
        </authorList>
    </citation>
    <scope>NUCLEOTIDE SEQUENCE [LARGE SCALE GENOMIC DNA]</scope>
    <source>
        <strain evidence="6">KACC 12508</strain>
    </source>
</reference>
<dbReference type="Pfam" id="PF12833">
    <property type="entry name" value="HTH_18"/>
    <property type="match status" value="1"/>
</dbReference>
<protein>
    <submittedName>
        <fullName evidence="5">AraC family transcriptional regulator</fullName>
    </submittedName>
</protein>
<keyword evidence="6" id="KW-1185">Reference proteome</keyword>
<gene>
    <name evidence="5" type="ORF">ACFQPC_07860</name>
</gene>
<evidence type="ECO:0000256" key="2">
    <source>
        <dbReference type="ARBA" id="ARBA00023125"/>
    </source>
</evidence>
<keyword evidence="3" id="KW-0804">Transcription</keyword>
<evidence type="ECO:0000256" key="3">
    <source>
        <dbReference type="ARBA" id="ARBA00023163"/>
    </source>
</evidence>
<organism evidence="5 6">
    <name type="scientific">Herminiimonas glaciei</name>
    <dbReference type="NCBI Taxonomy" id="523788"/>
    <lineage>
        <taxon>Bacteria</taxon>
        <taxon>Pseudomonadati</taxon>
        <taxon>Pseudomonadota</taxon>
        <taxon>Betaproteobacteria</taxon>
        <taxon>Burkholderiales</taxon>
        <taxon>Oxalobacteraceae</taxon>
        <taxon>Herminiimonas</taxon>
    </lineage>
</organism>
<dbReference type="SUPFAM" id="SSF46689">
    <property type="entry name" value="Homeodomain-like"/>
    <property type="match status" value="1"/>
</dbReference>
<proteinExistence type="predicted"/>
<evidence type="ECO:0000256" key="1">
    <source>
        <dbReference type="ARBA" id="ARBA00023015"/>
    </source>
</evidence>
<keyword evidence="1" id="KW-0805">Transcription regulation</keyword>
<comment type="caution">
    <text evidence="5">The sequence shown here is derived from an EMBL/GenBank/DDBJ whole genome shotgun (WGS) entry which is preliminary data.</text>
</comment>
<feature type="domain" description="HTH araC/xylS-type" evidence="4">
    <location>
        <begin position="229"/>
        <end position="327"/>
    </location>
</feature>
<sequence length="332" mass="38294">MDHLKISPTLWDGMKRVGLARNEVIARAQLPLRTLQEDTPVSTKQFFALWHAMEELSPDPTVGLWIATELRVGQMPPSFMVAYHARDYRDALQRVARFKRLCAPEEILFQEGKDSGEIQLHWNHAKSTELPHSLVDASLASLLELGRHGTGGHIRPLAVSFSREPQDERVYERYFECDVRFNAAHNGMTIRKSDLEMPFLNYNTELLQILDQALTSRLEQHASKASLSEQIQWILRRRLTAGRPDIRSVASELAMSERSLQRRLTSEGVSFQGLLSRTRHQLALEYLSDTNLSIIEVAYMLGYEDQNSFFRAFRLWETRTPSDWRTENRATQ</sequence>
<dbReference type="PANTHER" id="PTHR47894">
    <property type="entry name" value="HTH-TYPE TRANSCRIPTIONAL REGULATOR GADX"/>
    <property type="match status" value="1"/>
</dbReference>
<dbReference type="Gene3D" id="1.10.10.60">
    <property type="entry name" value="Homeodomain-like"/>
    <property type="match status" value="1"/>
</dbReference>
<dbReference type="PANTHER" id="PTHR47894:SF1">
    <property type="entry name" value="HTH-TYPE TRANSCRIPTIONAL REGULATOR VQSM"/>
    <property type="match status" value="1"/>
</dbReference>
<dbReference type="InterPro" id="IPR032687">
    <property type="entry name" value="AraC-type_N"/>
</dbReference>
<name>A0ABW2IA64_9BURK</name>
<dbReference type="SMART" id="SM00342">
    <property type="entry name" value="HTH_ARAC"/>
    <property type="match status" value="1"/>
</dbReference>
<dbReference type="Proteomes" id="UP001596542">
    <property type="component" value="Unassembled WGS sequence"/>
</dbReference>
<evidence type="ECO:0000313" key="6">
    <source>
        <dbReference type="Proteomes" id="UP001596542"/>
    </source>
</evidence>
<dbReference type="InterPro" id="IPR009057">
    <property type="entry name" value="Homeodomain-like_sf"/>
</dbReference>
<accession>A0ABW2IA64</accession>
<evidence type="ECO:0000259" key="4">
    <source>
        <dbReference type="PROSITE" id="PS01124"/>
    </source>
</evidence>
<dbReference type="Pfam" id="PF12625">
    <property type="entry name" value="Arabinose_bd"/>
    <property type="match status" value="1"/>
</dbReference>
<dbReference type="InterPro" id="IPR018060">
    <property type="entry name" value="HTH_AraC"/>
</dbReference>
<dbReference type="EMBL" id="JBHTBU010000001">
    <property type="protein sequence ID" value="MFC7287946.1"/>
    <property type="molecule type" value="Genomic_DNA"/>
</dbReference>
<keyword evidence="2" id="KW-0238">DNA-binding</keyword>